<sequence>MLEETSSEENSNKRGRDSMPRPELKEEAPIAVQPVEELLTIELIPGDPDKIIKIGSKMKEEVRQQVISCFQKNKDIFAWTPQDLEGIDPGVITHHLNLDPTIRPVKQKKRHFGPEKDKIIQGEACPKDYYPLPRIDQLVDSTSGCKLLSMMDASQGYHQIMLAPEDHKRVSFITSDDTFCHVSMPFGLKNAGTTYQRLVDKIFRPQLGRNMKVYVDDMLVKIKEAHHHVKDLEETFAVLRKYRLKLNLGKCAFGVSGGRFLGFMVTQRGRIAALNRFISKSAEKGLPFFKTLRKVKNFEWTEECQRAFEDLKIYLAKLPMLVKPIPGDTLYLYISSTSQAVSSMLGREEEGIQTPIYYVSKVLNGAESRYPPIEKMSMALVITARKLRPYFLYYPVGVRTNTPLKSFTEQRSGADVVLTTPQGDDMEFAIKFKFKASNNEAEYEALVLGMRMAQDVGALHLLAYSIPN</sequence>
<reference evidence="4" key="1">
    <citation type="submission" date="2020-06" db="EMBL/GenBank/DDBJ databases">
        <authorList>
            <person name="Li T."/>
            <person name="Hu X."/>
            <person name="Zhang T."/>
            <person name="Song X."/>
            <person name="Zhang H."/>
            <person name="Dai N."/>
            <person name="Sheng W."/>
            <person name="Hou X."/>
            <person name="Wei L."/>
        </authorList>
    </citation>
    <scope>NUCLEOTIDE SEQUENCE</scope>
    <source>
        <strain evidence="4">KEN1</strain>
        <tissue evidence="4">Leaf</tissue>
    </source>
</reference>
<dbReference type="CDD" id="cd01647">
    <property type="entry name" value="RT_LTR"/>
    <property type="match status" value="1"/>
</dbReference>
<reference evidence="4" key="2">
    <citation type="journal article" date="2024" name="Plant">
        <title>Genomic evolution and insights into agronomic trait innovations of Sesamum species.</title>
        <authorList>
            <person name="Miao H."/>
            <person name="Wang L."/>
            <person name="Qu L."/>
            <person name="Liu H."/>
            <person name="Sun Y."/>
            <person name="Le M."/>
            <person name="Wang Q."/>
            <person name="Wei S."/>
            <person name="Zheng Y."/>
            <person name="Lin W."/>
            <person name="Duan Y."/>
            <person name="Cao H."/>
            <person name="Xiong S."/>
            <person name="Wang X."/>
            <person name="Wei L."/>
            <person name="Li C."/>
            <person name="Ma Q."/>
            <person name="Ju M."/>
            <person name="Zhao R."/>
            <person name="Li G."/>
            <person name="Mu C."/>
            <person name="Tian Q."/>
            <person name="Mei H."/>
            <person name="Zhang T."/>
            <person name="Gao T."/>
            <person name="Zhang H."/>
        </authorList>
    </citation>
    <scope>NUCLEOTIDE SEQUENCE</scope>
    <source>
        <strain evidence="4">KEN1</strain>
    </source>
</reference>
<feature type="domain" description="Reverse transcriptase" evidence="2">
    <location>
        <begin position="124"/>
        <end position="264"/>
    </location>
</feature>
<dbReference type="Gene3D" id="3.30.70.270">
    <property type="match status" value="2"/>
</dbReference>
<dbReference type="Gene3D" id="3.10.10.10">
    <property type="entry name" value="HIV Type 1 Reverse Transcriptase, subunit A, domain 1"/>
    <property type="match status" value="1"/>
</dbReference>
<dbReference type="SUPFAM" id="SSF56672">
    <property type="entry name" value="DNA/RNA polymerases"/>
    <property type="match status" value="1"/>
</dbReference>
<dbReference type="EMBL" id="JACGWN010000005">
    <property type="protein sequence ID" value="KAL0448939.1"/>
    <property type="molecule type" value="Genomic_DNA"/>
</dbReference>
<dbReference type="AlphaFoldDB" id="A0AAW2X495"/>
<protein>
    <submittedName>
        <fullName evidence="4">Uncharacterized protein</fullName>
    </submittedName>
</protein>
<dbReference type="Pfam" id="PF00078">
    <property type="entry name" value="RVT_1"/>
    <property type="match status" value="1"/>
</dbReference>
<dbReference type="PANTHER" id="PTHR24559">
    <property type="entry name" value="TRANSPOSON TY3-I GAG-POL POLYPROTEIN"/>
    <property type="match status" value="1"/>
</dbReference>
<dbReference type="InterPro" id="IPR036397">
    <property type="entry name" value="RNaseH_sf"/>
</dbReference>
<dbReference type="InterPro" id="IPR053134">
    <property type="entry name" value="RNA-dir_DNA_polymerase"/>
</dbReference>
<comment type="caution">
    <text evidence="4">The sequence shown here is derived from an EMBL/GenBank/DDBJ whole genome shotgun (WGS) entry which is preliminary data.</text>
</comment>
<dbReference type="GO" id="GO:0003676">
    <property type="term" value="F:nucleic acid binding"/>
    <property type="evidence" value="ECO:0007669"/>
    <property type="project" value="InterPro"/>
</dbReference>
<dbReference type="PANTHER" id="PTHR24559:SF444">
    <property type="entry name" value="REVERSE TRANSCRIPTASE DOMAIN-CONTAINING PROTEIN"/>
    <property type="match status" value="1"/>
</dbReference>
<evidence type="ECO:0000259" key="3">
    <source>
        <dbReference type="Pfam" id="PF17919"/>
    </source>
</evidence>
<proteinExistence type="predicted"/>
<dbReference type="InterPro" id="IPR000477">
    <property type="entry name" value="RT_dom"/>
</dbReference>
<dbReference type="InterPro" id="IPR043502">
    <property type="entry name" value="DNA/RNA_pol_sf"/>
</dbReference>
<accession>A0AAW2X495</accession>
<dbReference type="InterPro" id="IPR041577">
    <property type="entry name" value="RT_RNaseH_2"/>
</dbReference>
<gene>
    <name evidence="4" type="ORF">Slati_1450300</name>
</gene>
<dbReference type="Gene3D" id="3.30.420.10">
    <property type="entry name" value="Ribonuclease H-like superfamily/Ribonuclease H"/>
    <property type="match status" value="1"/>
</dbReference>
<name>A0AAW2X495_9LAMI</name>
<organism evidence="4">
    <name type="scientific">Sesamum latifolium</name>
    <dbReference type="NCBI Taxonomy" id="2727402"/>
    <lineage>
        <taxon>Eukaryota</taxon>
        <taxon>Viridiplantae</taxon>
        <taxon>Streptophyta</taxon>
        <taxon>Embryophyta</taxon>
        <taxon>Tracheophyta</taxon>
        <taxon>Spermatophyta</taxon>
        <taxon>Magnoliopsida</taxon>
        <taxon>eudicotyledons</taxon>
        <taxon>Gunneridae</taxon>
        <taxon>Pentapetalae</taxon>
        <taxon>asterids</taxon>
        <taxon>lamiids</taxon>
        <taxon>Lamiales</taxon>
        <taxon>Pedaliaceae</taxon>
        <taxon>Sesamum</taxon>
    </lineage>
</organism>
<feature type="region of interest" description="Disordered" evidence="1">
    <location>
        <begin position="1"/>
        <end position="29"/>
    </location>
</feature>
<dbReference type="Pfam" id="PF17919">
    <property type="entry name" value="RT_RNaseH_2"/>
    <property type="match status" value="1"/>
</dbReference>
<evidence type="ECO:0000259" key="2">
    <source>
        <dbReference type="Pfam" id="PF00078"/>
    </source>
</evidence>
<feature type="domain" description="Reverse transcriptase/retrotransposon-derived protein RNase H-like" evidence="3">
    <location>
        <begin position="300"/>
        <end position="395"/>
    </location>
</feature>
<evidence type="ECO:0000313" key="4">
    <source>
        <dbReference type="EMBL" id="KAL0448939.1"/>
    </source>
</evidence>
<dbReference type="InterPro" id="IPR043128">
    <property type="entry name" value="Rev_trsase/Diguanyl_cyclase"/>
</dbReference>
<feature type="compositionally biased region" description="Basic and acidic residues" evidence="1">
    <location>
        <begin position="10"/>
        <end position="28"/>
    </location>
</feature>
<evidence type="ECO:0000256" key="1">
    <source>
        <dbReference type="SAM" id="MobiDB-lite"/>
    </source>
</evidence>